<dbReference type="EMBL" id="CACRXK020021628">
    <property type="protein sequence ID" value="CAB4036029.1"/>
    <property type="molecule type" value="Genomic_DNA"/>
</dbReference>
<accession>A0A7D9EJT8</accession>
<gene>
    <name evidence="1" type="ORF">PACLA_8A015926</name>
    <name evidence="2" type="ORF">PACLA_8A079683</name>
</gene>
<name>A0A7D9EJT8_PARCT</name>
<evidence type="ECO:0000313" key="2">
    <source>
        <dbReference type="EMBL" id="CAB4036029.1"/>
    </source>
</evidence>
<protein>
    <submittedName>
        <fullName evidence="1">Uncharacterized protein</fullName>
    </submittedName>
</protein>
<dbReference type="EMBL" id="CACRXK020006669">
    <property type="protein sequence ID" value="CAB4010076.1"/>
    <property type="molecule type" value="Genomic_DNA"/>
</dbReference>
<dbReference type="AlphaFoldDB" id="A0A7D9EJT8"/>
<reference evidence="1" key="1">
    <citation type="submission" date="2020-04" db="EMBL/GenBank/DDBJ databases">
        <authorList>
            <person name="Alioto T."/>
            <person name="Alioto T."/>
            <person name="Gomez Garrido J."/>
        </authorList>
    </citation>
    <scope>NUCLEOTIDE SEQUENCE</scope>
    <source>
        <strain evidence="1">A484AB</strain>
    </source>
</reference>
<comment type="caution">
    <text evidence="1">The sequence shown here is derived from an EMBL/GenBank/DDBJ whole genome shotgun (WGS) entry which is preliminary data.</text>
</comment>
<organism evidence="1 3">
    <name type="scientific">Paramuricea clavata</name>
    <name type="common">Red gorgonian</name>
    <name type="synonym">Violescent sea-whip</name>
    <dbReference type="NCBI Taxonomy" id="317549"/>
    <lineage>
        <taxon>Eukaryota</taxon>
        <taxon>Metazoa</taxon>
        <taxon>Cnidaria</taxon>
        <taxon>Anthozoa</taxon>
        <taxon>Octocorallia</taxon>
        <taxon>Malacalcyonacea</taxon>
        <taxon>Plexauridae</taxon>
        <taxon>Paramuricea</taxon>
    </lineage>
</organism>
<dbReference type="OrthoDB" id="6753017at2759"/>
<evidence type="ECO:0000313" key="1">
    <source>
        <dbReference type="EMBL" id="CAB4010076.1"/>
    </source>
</evidence>
<keyword evidence="3" id="KW-1185">Reference proteome</keyword>
<sequence length="120" mass="12967">MDSTSTHFVSEDMSEIRKLVEVFNERGVFNTSFAKLVSLSTRLIADDSVNADDAKSVGAKILQSMVGETVSAYSFSQKNQVKTLASAVYVKTPSGGQVELDHPTLVSAPSSHGCRRHPSF</sequence>
<evidence type="ECO:0000313" key="3">
    <source>
        <dbReference type="Proteomes" id="UP001152795"/>
    </source>
</evidence>
<proteinExistence type="predicted"/>
<dbReference type="Proteomes" id="UP001152795">
    <property type="component" value="Unassembled WGS sequence"/>
</dbReference>